<proteinExistence type="predicted"/>
<dbReference type="EMBL" id="MH271318">
    <property type="protein sequence ID" value="AWY06528.1"/>
    <property type="molecule type" value="Genomic_DNA"/>
</dbReference>
<evidence type="ECO:0008006" key="3">
    <source>
        <dbReference type="Google" id="ProtNLM"/>
    </source>
</evidence>
<dbReference type="RefSeq" id="YP_009803083.1">
    <property type="nucleotide sequence ID" value="NC_047991.1"/>
</dbReference>
<organism evidence="1 2">
    <name type="scientific">Gordonia phage Trine</name>
    <dbReference type="NCBI Taxonomy" id="2201431"/>
    <lineage>
        <taxon>Viruses</taxon>
        <taxon>Duplodnaviria</taxon>
        <taxon>Heunggongvirae</taxon>
        <taxon>Uroviricota</taxon>
        <taxon>Caudoviricetes</taxon>
        <taxon>Trinevirus</taxon>
        <taxon>Trinevirus trine</taxon>
    </lineage>
</organism>
<name>A0A2Z4QAJ9_9CAUD</name>
<dbReference type="InterPro" id="IPR056908">
    <property type="entry name" value="Gp80-like"/>
</dbReference>
<dbReference type="Pfam" id="PF23140">
    <property type="entry name" value="Gp80"/>
    <property type="match status" value="1"/>
</dbReference>
<dbReference type="Proteomes" id="UP000250672">
    <property type="component" value="Genome"/>
</dbReference>
<sequence length="119" mass="11913">MPLSNAALQAAYTAVSQMGGWISAHTADPGTTGANEIPASGDYNRVQATFPAGTNGSGTAPQVSIPIPAGVTVTHIGVWTAATGGTYIGTHNEAFSPALAFPVKGNLTVQVGEVFTSTP</sequence>
<dbReference type="GeneID" id="54993642"/>
<accession>A0A2Z4QAJ9</accession>
<dbReference type="KEGG" id="vg:54993642"/>
<protein>
    <recommendedName>
        <fullName evidence="3">Minor tail protein</fullName>
    </recommendedName>
</protein>
<evidence type="ECO:0000313" key="1">
    <source>
        <dbReference type="EMBL" id="AWY06528.1"/>
    </source>
</evidence>
<gene>
    <name evidence="1" type="primary">26</name>
    <name evidence="1" type="ORF">PBI_TRINE_26</name>
</gene>
<keyword evidence="2" id="KW-1185">Reference proteome</keyword>
<evidence type="ECO:0000313" key="2">
    <source>
        <dbReference type="Proteomes" id="UP000250672"/>
    </source>
</evidence>
<reference evidence="2" key="1">
    <citation type="submission" date="2018-04" db="EMBL/GenBank/DDBJ databases">
        <authorList>
            <person name="Go L.Y."/>
            <person name="Mitchell J.A."/>
        </authorList>
    </citation>
    <scope>NUCLEOTIDE SEQUENCE [LARGE SCALE GENOMIC DNA]</scope>
</reference>